<evidence type="ECO:0000256" key="1">
    <source>
        <dbReference type="SAM" id="MobiDB-lite"/>
    </source>
</evidence>
<reference evidence="2" key="1">
    <citation type="journal article" date="2020" name="Stud. Mycol.">
        <title>101 Dothideomycetes genomes: a test case for predicting lifestyles and emergence of pathogens.</title>
        <authorList>
            <person name="Haridas S."/>
            <person name="Albert R."/>
            <person name="Binder M."/>
            <person name="Bloem J."/>
            <person name="Labutti K."/>
            <person name="Salamov A."/>
            <person name="Andreopoulos B."/>
            <person name="Baker S."/>
            <person name="Barry K."/>
            <person name="Bills G."/>
            <person name="Bluhm B."/>
            <person name="Cannon C."/>
            <person name="Castanera R."/>
            <person name="Culley D."/>
            <person name="Daum C."/>
            <person name="Ezra D."/>
            <person name="Gonzalez J."/>
            <person name="Henrissat B."/>
            <person name="Kuo A."/>
            <person name="Liang C."/>
            <person name="Lipzen A."/>
            <person name="Lutzoni F."/>
            <person name="Magnuson J."/>
            <person name="Mondo S."/>
            <person name="Nolan M."/>
            <person name="Ohm R."/>
            <person name="Pangilinan J."/>
            <person name="Park H.-J."/>
            <person name="Ramirez L."/>
            <person name="Alfaro M."/>
            <person name="Sun H."/>
            <person name="Tritt A."/>
            <person name="Yoshinaga Y."/>
            <person name="Zwiers L.-H."/>
            <person name="Turgeon B."/>
            <person name="Goodwin S."/>
            <person name="Spatafora J."/>
            <person name="Crous P."/>
            <person name="Grigoriev I."/>
        </authorList>
    </citation>
    <scope>NUCLEOTIDE SEQUENCE</scope>
    <source>
        <strain evidence="2">CBS 133067</strain>
    </source>
</reference>
<organism evidence="2 3">
    <name type="scientific">Rhizodiscina lignyota</name>
    <dbReference type="NCBI Taxonomy" id="1504668"/>
    <lineage>
        <taxon>Eukaryota</taxon>
        <taxon>Fungi</taxon>
        <taxon>Dikarya</taxon>
        <taxon>Ascomycota</taxon>
        <taxon>Pezizomycotina</taxon>
        <taxon>Dothideomycetes</taxon>
        <taxon>Pleosporomycetidae</taxon>
        <taxon>Aulographales</taxon>
        <taxon>Rhizodiscinaceae</taxon>
        <taxon>Rhizodiscina</taxon>
    </lineage>
</organism>
<comment type="caution">
    <text evidence="2">The sequence shown here is derived from an EMBL/GenBank/DDBJ whole genome shotgun (WGS) entry which is preliminary data.</text>
</comment>
<gene>
    <name evidence="2" type="ORF">NA57DRAFT_24389</name>
</gene>
<keyword evidence="3" id="KW-1185">Reference proteome</keyword>
<name>A0A9P4M667_9PEZI</name>
<feature type="non-terminal residue" evidence="2">
    <location>
        <position position="202"/>
    </location>
</feature>
<dbReference type="EMBL" id="ML978134">
    <property type="protein sequence ID" value="KAF2094509.1"/>
    <property type="molecule type" value="Genomic_DNA"/>
</dbReference>
<evidence type="ECO:0000313" key="2">
    <source>
        <dbReference type="EMBL" id="KAF2094509.1"/>
    </source>
</evidence>
<proteinExistence type="predicted"/>
<feature type="compositionally biased region" description="Basic and acidic residues" evidence="1">
    <location>
        <begin position="98"/>
        <end position="109"/>
    </location>
</feature>
<dbReference type="AlphaFoldDB" id="A0A9P4M667"/>
<dbReference type="Proteomes" id="UP000799772">
    <property type="component" value="Unassembled WGS sequence"/>
</dbReference>
<evidence type="ECO:0000313" key="3">
    <source>
        <dbReference type="Proteomes" id="UP000799772"/>
    </source>
</evidence>
<feature type="region of interest" description="Disordered" evidence="1">
    <location>
        <begin position="81"/>
        <end position="126"/>
    </location>
</feature>
<accession>A0A9P4M667</accession>
<feature type="non-terminal residue" evidence="2">
    <location>
        <position position="1"/>
    </location>
</feature>
<dbReference type="OrthoDB" id="3925971at2759"/>
<sequence>SAIALFRALLSQSRAATGLHVDTRTAIQNAVRNRFRSNANLVSVRRSKIAYHAGYHGLDLLDSCVAGDDAATKRIEELIEKTPADVKAPPKPKAPKLSKQEEREARGEPEGLWGPSPLALPPPGKKMVDQRPYLEIKGERRVPQLVVATRLPFLRFKPQPENLSRFIRQKLGQKQRRMNYANVLQQYYFPLAEMEDTWDDVV</sequence>
<protein>
    <submittedName>
        <fullName evidence="2">Uncharacterized protein</fullName>
    </submittedName>
</protein>